<dbReference type="Proteomes" id="UP000699042">
    <property type="component" value="Unassembled WGS sequence"/>
</dbReference>
<proteinExistence type="predicted"/>
<sequence length="145" mass="16014">MADGILRKIALGILRSDSSRKSSRGRSDFLRPSTNAAVKLALSVSDSMTLSDEIVLSFDLSRPWLLKWATRRDLLRRFMGEVMLSDLVSLFSFWTACSMFGPVNLSKAAKGFLSPLIARRYFSSSRAAERPSLTSRLGAFSGDGK</sequence>
<comment type="caution">
    <text evidence="1">The sequence shown here is derived from an EMBL/GenBank/DDBJ whole genome shotgun (WGS) entry which is preliminary data.</text>
</comment>
<reference evidence="1" key="1">
    <citation type="submission" date="2021-05" db="EMBL/GenBank/DDBJ databases">
        <title>Comparative genomics of three Colletotrichum scovillei strains and genetic complementation revealed genes involved fungal growth and virulence on chili pepper.</title>
        <authorList>
            <person name="Hsieh D.-K."/>
            <person name="Chuang S.-C."/>
            <person name="Chen C.-Y."/>
            <person name="Chao Y.-T."/>
            <person name="Lu M.-Y.J."/>
            <person name="Lee M.-H."/>
            <person name="Shih M.-C."/>
        </authorList>
    </citation>
    <scope>NUCLEOTIDE SEQUENCE</scope>
    <source>
        <strain evidence="1">Coll-153</strain>
    </source>
</reference>
<accession>A0A9P7RAJ5</accession>
<dbReference type="AlphaFoldDB" id="A0A9P7RAJ5"/>
<evidence type="ECO:0000313" key="1">
    <source>
        <dbReference type="EMBL" id="KAG7053826.1"/>
    </source>
</evidence>
<dbReference type="EMBL" id="JAESDN010000003">
    <property type="protein sequence ID" value="KAG7053826.1"/>
    <property type="molecule type" value="Genomic_DNA"/>
</dbReference>
<evidence type="ECO:0000313" key="2">
    <source>
        <dbReference type="Proteomes" id="UP000699042"/>
    </source>
</evidence>
<protein>
    <submittedName>
        <fullName evidence="1">Uncharacterized protein</fullName>
    </submittedName>
</protein>
<gene>
    <name evidence="1" type="ORF">JMJ77_000906</name>
</gene>
<keyword evidence="2" id="KW-1185">Reference proteome</keyword>
<organism evidence="1 2">
    <name type="scientific">Colletotrichum scovillei</name>
    <dbReference type="NCBI Taxonomy" id="1209932"/>
    <lineage>
        <taxon>Eukaryota</taxon>
        <taxon>Fungi</taxon>
        <taxon>Dikarya</taxon>
        <taxon>Ascomycota</taxon>
        <taxon>Pezizomycotina</taxon>
        <taxon>Sordariomycetes</taxon>
        <taxon>Hypocreomycetidae</taxon>
        <taxon>Glomerellales</taxon>
        <taxon>Glomerellaceae</taxon>
        <taxon>Colletotrichum</taxon>
        <taxon>Colletotrichum acutatum species complex</taxon>
    </lineage>
</organism>
<name>A0A9P7RAJ5_9PEZI</name>